<dbReference type="GO" id="GO:0030246">
    <property type="term" value="F:carbohydrate binding"/>
    <property type="evidence" value="ECO:0007669"/>
    <property type="project" value="InterPro"/>
</dbReference>
<protein>
    <submittedName>
        <fullName evidence="1">Uncharacterized protein</fullName>
    </submittedName>
</protein>
<dbReference type="Gene3D" id="2.60.40.10">
    <property type="entry name" value="Immunoglobulins"/>
    <property type="match status" value="1"/>
</dbReference>
<feature type="non-terminal residue" evidence="1">
    <location>
        <position position="1"/>
    </location>
</feature>
<dbReference type="SUPFAM" id="SSF49384">
    <property type="entry name" value="Carbohydrate-binding domain"/>
    <property type="match status" value="1"/>
</dbReference>
<feature type="non-terminal residue" evidence="1">
    <location>
        <position position="302"/>
    </location>
</feature>
<dbReference type="InterPro" id="IPR008965">
    <property type="entry name" value="CBM2/CBM3_carb-bd_dom_sf"/>
</dbReference>
<dbReference type="AlphaFoldDB" id="A0A382TIY5"/>
<dbReference type="InterPro" id="IPR013783">
    <property type="entry name" value="Ig-like_fold"/>
</dbReference>
<name>A0A382TIY5_9ZZZZ</name>
<dbReference type="EMBL" id="UINC01136547">
    <property type="protein sequence ID" value="SVD21381.1"/>
    <property type="molecule type" value="Genomic_DNA"/>
</dbReference>
<dbReference type="Gene3D" id="2.60.40.680">
    <property type="match status" value="1"/>
</dbReference>
<gene>
    <name evidence="1" type="ORF">METZ01_LOCUS374235</name>
</gene>
<accession>A0A382TIY5</accession>
<evidence type="ECO:0000313" key="1">
    <source>
        <dbReference type="EMBL" id="SVD21381.1"/>
    </source>
</evidence>
<organism evidence="1">
    <name type="scientific">marine metagenome</name>
    <dbReference type="NCBI Taxonomy" id="408172"/>
    <lineage>
        <taxon>unclassified sequences</taxon>
        <taxon>metagenomes</taxon>
        <taxon>ecological metagenomes</taxon>
    </lineage>
</organism>
<proteinExistence type="predicted"/>
<sequence length="302" mass="30903">DRPLGGGASIGGVDAGSNLMTTVGAGSLVVGPDTVSYNASLEAEFPLGANTLTLSVTDSAGNAHAETVEFEVSGTEPSFTMTQPTDGDVLVSPGFVIAGQFSDVAGKIDQSGLTFVADKPLIALLSQDGTQAQGAEAGQNFSQLFTFTDTITEFRDVGLHAFPAGDVTITGQVADRTGNRSQSDSVTVTFPETPHTLLVVNSTSAPGVTEHVIPIGLTSFQGFGGVQFSLNFDPEVLTVDSLSSEGRAPSTPFFEMSDGGQLNVILVDLSGDPIPLGSGIVINIYTSVVALASVQDLALTIS</sequence>
<reference evidence="1" key="1">
    <citation type="submission" date="2018-05" db="EMBL/GenBank/DDBJ databases">
        <authorList>
            <person name="Lanie J.A."/>
            <person name="Ng W.-L."/>
            <person name="Kazmierczak K.M."/>
            <person name="Andrzejewski T.M."/>
            <person name="Davidsen T.M."/>
            <person name="Wayne K.J."/>
            <person name="Tettelin H."/>
            <person name="Glass J.I."/>
            <person name="Rusch D."/>
            <person name="Podicherti R."/>
            <person name="Tsui H.-C.T."/>
            <person name="Winkler M.E."/>
        </authorList>
    </citation>
    <scope>NUCLEOTIDE SEQUENCE</scope>
</reference>